<feature type="transmembrane region" description="Helical" evidence="8">
    <location>
        <begin position="59"/>
        <end position="78"/>
    </location>
</feature>
<dbReference type="InterPro" id="IPR000390">
    <property type="entry name" value="Small_drug/metabolite_transptr"/>
</dbReference>
<evidence type="ECO:0000256" key="6">
    <source>
        <dbReference type="ARBA" id="ARBA00023136"/>
    </source>
</evidence>
<gene>
    <name evidence="9" type="ORF">M5X09_23700</name>
</gene>
<dbReference type="PANTHER" id="PTHR30561">
    <property type="entry name" value="SMR FAMILY PROTON-DEPENDENT DRUG EFFLUX TRANSPORTER SUGE"/>
    <property type="match status" value="1"/>
</dbReference>
<comment type="caution">
    <text evidence="9">The sequence shown here is derived from an EMBL/GenBank/DDBJ whole genome shotgun (WGS) entry which is preliminary data.</text>
</comment>
<feature type="transmembrane region" description="Helical" evidence="8">
    <location>
        <begin position="84"/>
        <end position="103"/>
    </location>
</feature>
<dbReference type="PANTHER" id="PTHR30561:SF0">
    <property type="entry name" value="GUANIDINIUM EXPORTER"/>
    <property type="match status" value="1"/>
</dbReference>
<name>A0ABT4DZ37_9BACL</name>
<accession>A0ABT4DZ37</accession>
<evidence type="ECO:0000256" key="8">
    <source>
        <dbReference type="SAM" id="Phobius"/>
    </source>
</evidence>
<evidence type="ECO:0000256" key="2">
    <source>
        <dbReference type="ARBA" id="ARBA00022448"/>
    </source>
</evidence>
<dbReference type="Pfam" id="PF00893">
    <property type="entry name" value="Multi_Drug_Res"/>
    <property type="match status" value="1"/>
</dbReference>
<dbReference type="SUPFAM" id="SSF103481">
    <property type="entry name" value="Multidrug resistance efflux transporter EmrE"/>
    <property type="match status" value="1"/>
</dbReference>
<comment type="similarity">
    <text evidence="7">Belongs to the drug/metabolite transporter (DMT) superfamily. Small multidrug resistance (SMR) (TC 2.A.7.1) family.</text>
</comment>
<protein>
    <submittedName>
        <fullName evidence="9">Multidrug efflux SMR transporter</fullName>
    </submittedName>
</protein>
<evidence type="ECO:0000256" key="3">
    <source>
        <dbReference type="ARBA" id="ARBA00022475"/>
    </source>
</evidence>
<keyword evidence="6 8" id="KW-0472">Membrane</keyword>
<dbReference type="EMBL" id="JAMDLW010000041">
    <property type="protein sequence ID" value="MCY9522625.1"/>
    <property type="molecule type" value="Genomic_DNA"/>
</dbReference>
<organism evidence="9 10">
    <name type="scientific">Paenibacillus apiarius</name>
    <dbReference type="NCBI Taxonomy" id="46240"/>
    <lineage>
        <taxon>Bacteria</taxon>
        <taxon>Bacillati</taxon>
        <taxon>Bacillota</taxon>
        <taxon>Bacilli</taxon>
        <taxon>Bacillales</taxon>
        <taxon>Paenibacillaceae</taxon>
        <taxon>Paenibacillus</taxon>
    </lineage>
</organism>
<evidence type="ECO:0000313" key="10">
    <source>
        <dbReference type="Proteomes" id="UP001207626"/>
    </source>
</evidence>
<comment type="subcellular location">
    <subcellularLocation>
        <location evidence="1 7">Cell membrane</location>
        <topology evidence="1 7">Multi-pass membrane protein</topology>
    </subcellularLocation>
</comment>
<dbReference type="GeneID" id="77003159"/>
<dbReference type="Proteomes" id="UP001207626">
    <property type="component" value="Unassembled WGS sequence"/>
</dbReference>
<evidence type="ECO:0000256" key="5">
    <source>
        <dbReference type="ARBA" id="ARBA00022989"/>
    </source>
</evidence>
<reference evidence="9 10" key="1">
    <citation type="submission" date="2022-05" db="EMBL/GenBank/DDBJ databases">
        <title>Genome Sequencing of Bee-Associated Microbes.</title>
        <authorList>
            <person name="Dunlap C."/>
        </authorList>
    </citation>
    <scope>NUCLEOTIDE SEQUENCE [LARGE SCALE GENOMIC DNA]</scope>
    <source>
        <strain evidence="9 10">NRRL NRS-1438</strain>
    </source>
</reference>
<evidence type="ECO:0000313" key="9">
    <source>
        <dbReference type="EMBL" id="MCY9522625.1"/>
    </source>
</evidence>
<dbReference type="InterPro" id="IPR037185">
    <property type="entry name" value="EmrE-like"/>
</dbReference>
<keyword evidence="10" id="KW-1185">Reference proteome</keyword>
<feature type="transmembrane region" description="Helical" evidence="8">
    <location>
        <begin position="26"/>
        <end position="47"/>
    </location>
</feature>
<keyword evidence="2" id="KW-0813">Transport</keyword>
<keyword evidence="5 8" id="KW-1133">Transmembrane helix</keyword>
<keyword evidence="3" id="KW-1003">Cell membrane</keyword>
<evidence type="ECO:0000256" key="7">
    <source>
        <dbReference type="RuleBase" id="RU003942"/>
    </source>
</evidence>
<evidence type="ECO:0000256" key="1">
    <source>
        <dbReference type="ARBA" id="ARBA00004651"/>
    </source>
</evidence>
<dbReference type="Gene3D" id="1.10.3730.20">
    <property type="match status" value="1"/>
</dbReference>
<sequence length="118" mass="12591">MAWLYVVIGGIIEIGWAIGLKYAHGFTVLLPSLITIGLIIISFYFFTQAMRRLPIGTAYAVYTGIGSAGTALVGILFMGEPASLLRIACIILLVGSIIGLKLVTAEEPEPAQQPARVK</sequence>
<dbReference type="InterPro" id="IPR045324">
    <property type="entry name" value="Small_multidrug_res"/>
</dbReference>
<keyword evidence="4 7" id="KW-0812">Transmembrane</keyword>
<proteinExistence type="inferred from homology"/>
<evidence type="ECO:0000256" key="4">
    <source>
        <dbReference type="ARBA" id="ARBA00022692"/>
    </source>
</evidence>
<dbReference type="RefSeq" id="WP_087432064.1">
    <property type="nucleotide sequence ID" value="NZ_JAFFHZ010000001.1"/>
</dbReference>